<comment type="caution">
    <text evidence="5">The sequence shown here is derived from an EMBL/GenBank/DDBJ whole genome shotgun (WGS) entry which is preliminary data.</text>
</comment>
<evidence type="ECO:0000256" key="2">
    <source>
        <dbReference type="ARBA" id="ARBA00022631"/>
    </source>
</evidence>
<dbReference type="Gene3D" id="2.60.120.480">
    <property type="entry name" value="Ureidoglycolate hydrolase"/>
    <property type="match status" value="1"/>
</dbReference>
<comment type="subunit">
    <text evidence="1">Homodimer.</text>
</comment>
<evidence type="ECO:0000256" key="3">
    <source>
        <dbReference type="ARBA" id="ARBA00023239"/>
    </source>
</evidence>
<dbReference type="GO" id="GO:0006144">
    <property type="term" value="P:purine nucleobase metabolic process"/>
    <property type="evidence" value="ECO:0007669"/>
    <property type="project" value="UniProtKB-KW"/>
</dbReference>
<dbReference type="OrthoDB" id="9804602at2"/>
<keyword evidence="2" id="KW-0659">Purine metabolism</keyword>
<dbReference type="InterPro" id="IPR024060">
    <property type="entry name" value="Ureidoglycolate_lyase_dom_sf"/>
</dbReference>
<dbReference type="EMBL" id="BMKB01000004">
    <property type="protein sequence ID" value="GGA55243.1"/>
    <property type="molecule type" value="Genomic_DNA"/>
</dbReference>
<dbReference type="InterPro" id="IPR007247">
    <property type="entry name" value="Ureidogly_lyase"/>
</dbReference>
<reference evidence="5 6" key="1">
    <citation type="journal article" date="2014" name="Int. J. Syst. Evol. Microbiol.">
        <title>Complete genome sequence of Corynebacterium casei LMG S-19264T (=DSM 44701T), isolated from a smear-ripened cheese.</title>
        <authorList>
            <consortium name="US DOE Joint Genome Institute (JGI-PGF)"/>
            <person name="Walter F."/>
            <person name="Albersmeier A."/>
            <person name="Kalinowski J."/>
            <person name="Ruckert C."/>
        </authorList>
    </citation>
    <scope>NUCLEOTIDE SEQUENCE [LARGE SCALE GENOMIC DNA]</scope>
    <source>
        <strain evidence="5 6">CGMCC 1.15896</strain>
    </source>
</reference>
<keyword evidence="3" id="KW-0456">Lyase</keyword>
<dbReference type="PANTHER" id="PTHR21221">
    <property type="entry name" value="UREIDOGLYCOLATE HYDROLASE"/>
    <property type="match status" value="1"/>
</dbReference>
<dbReference type="PANTHER" id="PTHR21221:SF1">
    <property type="entry name" value="UREIDOGLYCOLATE LYASE"/>
    <property type="match status" value="1"/>
</dbReference>
<dbReference type="Proteomes" id="UP000596977">
    <property type="component" value="Unassembled WGS sequence"/>
</dbReference>
<dbReference type="CDD" id="cd20298">
    <property type="entry name" value="cupin_UAH"/>
    <property type="match status" value="1"/>
</dbReference>
<gene>
    <name evidence="5" type="ORF">GCM10011499_26760</name>
</gene>
<dbReference type="Pfam" id="PF04115">
    <property type="entry name" value="Ureidogly_lyase"/>
    <property type="match status" value="1"/>
</dbReference>
<keyword evidence="6" id="KW-1185">Reference proteome</keyword>
<evidence type="ECO:0000256" key="4">
    <source>
        <dbReference type="ARBA" id="ARBA00047684"/>
    </source>
</evidence>
<dbReference type="InterPro" id="IPR047233">
    <property type="entry name" value="UAH_cupin"/>
</dbReference>
<evidence type="ECO:0000256" key="1">
    <source>
        <dbReference type="ARBA" id="ARBA00011738"/>
    </source>
</evidence>
<dbReference type="GO" id="GO:0000256">
    <property type="term" value="P:allantoin catabolic process"/>
    <property type="evidence" value="ECO:0007669"/>
    <property type="project" value="InterPro"/>
</dbReference>
<sequence length="169" mass="18208">MIEIAICQTDPHAALGPLAEIITPPETFGDRRFFTDAIIASGSGLAPVFHTNRVAPSCLPLVVDRLERHPHAAQAFMPLDVSRYVVLVAPDTGAGAPDLGRACAVMLSGNRGILYRPGTWHMGMSVLDGPGVFAVLMWRGRTDDDVLHEIEGLRITSDNDKINQGRNVA</sequence>
<organism evidence="5 6">
    <name type="scientific">Pelagibacterium lentulum</name>
    <dbReference type="NCBI Taxonomy" id="2029865"/>
    <lineage>
        <taxon>Bacteria</taxon>
        <taxon>Pseudomonadati</taxon>
        <taxon>Pseudomonadota</taxon>
        <taxon>Alphaproteobacteria</taxon>
        <taxon>Hyphomicrobiales</taxon>
        <taxon>Devosiaceae</taxon>
        <taxon>Pelagibacterium</taxon>
    </lineage>
</organism>
<name>A0A916RGI9_9HYPH</name>
<protein>
    <recommendedName>
        <fullName evidence="7">Ureidoglycolate hydrolase</fullName>
    </recommendedName>
</protein>
<dbReference type="RefSeq" id="WP_127072142.1">
    <property type="nucleotide sequence ID" value="NZ_BMKB01000004.1"/>
</dbReference>
<accession>A0A916RGI9</accession>
<dbReference type="GO" id="GO:0050385">
    <property type="term" value="F:ureidoglycolate lyase activity"/>
    <property type="evidence" value="ECO:0007669"/>
    <property type="project" value="UniProtKB-EC"/>
</dbReference>
<evidence type="ECO:0000313" key="6">
    <source>
        <dbReference type="Proteomes" id="UP000596977"/>
    </source>
</evidence>
<dbReference type="SUPFAM" id="SSF51182">
    <property type="entry name" value="RmlC-like cupins"/>
    <property type="match status" value="1"/>
</dbReference>
<proteinExistence type="predicted"/>
<evidence type="ECO:0008006" key="7">
    <source>
        <dbReference type="Google" id="ProtNLM"/>
    </source>
</evidence>
<dbReference type="AlphaFoldDB" id="A0A916RGI9"/>
<comment type="catalytic activity">
    <reaction evidence="4">
        <text>(S)-ureidoglycolate = urea + glyoxylate</text>
        <dbReference type="Rhea" id="RHEA:11304"/>
        <dbReference type="ChEBI" id="CHEBI:16199"/>
        <dbReference type="ChEBI" id="CHEBI:36655"/>
        <dbReference type="ChEBI" id="CHEBI:57296"/>
        <dbReference type="EC" id="4.3.2.3"/>
    </reaction>
</comment>
<dbReference type="InterPro" id="IPR011051">
    <property type="entry name" value="RmlC_Cupin_sf"/>
</dbReference>
<evidence type="ECO:0000313" key="5">
    <source>
        <dbReference type="EMBL" id="GGA55243.1"/>
    </source>
</evidence>
<dbReference type="GO" id="GO:0004848">
    <property type="term" value="F:ureidoglycolate hydrolase activity"/>
    <property type="evidence" value="ECO:0007669"/>
    <property type="project" value="InterPro"/>
</dbReference>